<reference evidence="2 3" key="1">
    <citation type="submission" date="2019-08" db="EMBL/GenBank/DDBJ databases">
        <title>Flavobacterium alkalisoli sp. nov., isolated from rhizosphere soil of Suaeda salsa.</title>
        <authorList>
            <person name="Sun J.-Q."/>
            <person name="Xu L."/>
        </authorList>
    </citation>
    <scope>NUCLEOTIDE SEQUENCE [LARGE SCALE GENOMIC DNA]</scope>
    <source>
        <strain evidence="2 3">XS-5</strain>
    </source>
</reference>
<dbReference type="RefSeq" id="WP_147584268.1">
    <property type="nucleotide sequence ID" value="NZ_CP042831.1"/>
</dbReference>
<evidence type="ECO:0000256" key="1">
    <source>
        <dbReference type="SAM" id="SignalP"/>
    </source>
</evidence>
<keyword evidence="3" id="KW-1185">Reference proteome</keyword>
<protein>
    <submittedName>
        <fullName evidence="2">Uncharacterized protein</fullName>
    </submittedName>
</protein>
<dbReference type="AlphaFoldDB" id="A0A5B9G0I3"/>
<sequence length="146" mass="16522">MKTNNVIKAIKKGIFLALLIVSGSAFAQDKDYTKELDAIFNAFKDKDYSLIENILDPNVKIHPNIPQGMNIYVIPQVLEQLPSPVSYEVLKKEVQDGNTRYTTEYRYADGKPRLQYFVFDKDGKAIELDVLQDATKVEASTQFAGQ</sequence>
<name>A0A5B9G0I3_9FLAO</name>
<evidence type="ECO:0000313" key="3">
    <source>
        <dbReference type="Proteomes" id="UP000321222"/>
    </source>
</evidence>
<feature type="signal peptide" evidence="1">
    <location>
        <begin position="1"/>
        <end position="27"/>
    </location>
</feature>
<organism evidence="2 3">
    <name type="scientific">Flavobacterium alkalisoli</name>
    <dbReference type="NCBI Taxonomy" id="2602769"/>
    <lineage>
        <taxon>Bacteria</taxon>
        <taxon>Pseudomonadati</taxon>
        <taxon>Bacteroidota</taxon>
        <taxon>Flavobacteriia</taxon>
        <taxon>Flavobacteriales</taxon>
        <taxon>Flavobacteriaceae</taxon>
        <taxon>Flavobacterium</taxon>
    </lineage>
</organism>
<dbReference type="OrthoDB" id="1365524at2"/>
<gene>
    <name evidence="2" type="ORF">FUA48_14915</name>
</gene>
<keyword evidence="1" id="KW-0732">Signal</keyword>
<dbReference type="KEGG" id="fak:FUA48_14915"/>
<dbReference type="EMBL" id="CP042831">
    <property type="protein sequence ID" value="QEE50822.1"/>
    <property type="molecule type" value="Genomic_DNA"/>
</dbReference>
<proteinExistence type="predicted"/>
<feature type="chain" id="PRO_5022769875" evidence="1">
    <location>
        <begin position="28"/>
        <end position="146"/>
    </location>
</feature>
<accession>A0A5B9G0I3</accession>
<evidence type="ECO:0000313" key="2">
    <source>
        <dbReference type="EMBL" id="QEE50822.1"/>
    </source>
</evidence>
<dbReference type="Proteomes" id="UP000321222">
    <property type="component" value="Chromosome"/>
</dbReference>